<dbReference type="InterPro" id="IPR002213">
    <property type="entry name" value="UDP_glucos_trans"/>
</dbReference>
<evidence type="ECO:0000256" key="2">
    <source>
        <dbReference type="SAM" id="MobiDB-lite"/>
    </source>
</evidence>
<dbReference type="SUPFAM" id="SSF53756">
    <property type="entry name" value="UDP-Glycosyltransferase/glycogen phosphorylase"/>
    <property type="match status" value="1"/>
</dbReference>
<accession>A0A812NS91</accession>
<evidence type="ECO:0000313" key="3">
    <source>
        <dbReference type="EMBL" id="CAE7324466.1"/>
    </source>
</evidence>
<dbReference type="GO" id="GO:0035251">
    <property type="term" value="F:UDP-glucosyltransferase activity"/>
    <property type="evidence" value="ECO:0007669"/>
    <property type="project" value="InterPro"/>
</dbReference>
<keyword evidence="1" id="KW-0808">Transferase</keyword>
<dbReference type="PANTHER" id="PTHR48049:SF132">
    <property type="entry name" value="GLYCOSYLTRANSFERASE"/>
    <property type="match status" value="1"/>
</dbReference>
<dbReference type="EMBL" id="CAJNIZ010011780">
    <property type="protein sequence ID" value="CAE7324466.1"/>
    <property type="molecule type" value="Genomic_DNA"/>
</dbReference>
<dbReference type="Pfam" id="PF00201">
    <property type="entry name" value="UDPGT"/>
    <property type="match status" value="1"/>
</dbReference>
<dbReference type="CDD" id="cd03784">
    <property type="entry name" value="GT1_Gtf-like"/>
    <property type="match status" value="1"/>
</dbReference>
<keyword evidence="4" id="KW-1185">Reference proteome</keyword>
<evidence type="ECO:0000313" key="4">
    <source>
        <dbReference type="Proteomes" id="UP000649617"/>
    </source>
</evidence>
<reference evidence="3" key="1">
    <citation type="submission" date="2021-02" db="EMBL/GenBank/DDBJ databases">
        <authorList>
            <person name="Dougan E. K."/>
            <person name="Rhodes N."/>
            <person name="Thang M."/>
            <person name="Chan C."/>
        </authorList>
    </citation>
    <scope>NUCLEOTIDE SEQUENCE</scope>
</reference>
<comment type="caution">
    <text evidence="3">The sequence shown here is derived from an EMBL/GenBank/DDBJ whole genome shotgun (WGS) entry which is preliminary data.</text>
</comment>
<dbReference type="PANTHER" id="PTHR48049">
    <property type="entry name" value="GLYCOSYLTRANSFERASE"/>
    <property type="match status" value="1"/>
</dbReference>
<evidence type="ECO:0000256" key="1">
    <source>
        <dbReference type="ARBA" id="ARBA00022679"/>
    </source>
</evidence>
<dbReference type="AlphaFoldDB" id="A0A812NS91"/>
<organism evidence="3 4">
    <name type="scientific">Symbiodinium pilosum</name>
    <name type="common">Dinoflagellate</name>
    <dbReference type="NCBI Taxonomy" id="2952"/>
    <lineage>
        <taxon>Eukaryota</taxon>
        <taxon>Sar</taxon>
        <taxon>Alveolata</taxon>
        <taxon>Dinophyceae</taxon>
        <taxon>Suessiales</taxon>
        <taxon>Symbiodiniaceae</taxon>
        <taxon>Symbiodinium</taxon>
    </lineage>
</organism>
<dbReference type="InterPro" id="IPR050481">
    <property type="entry name" value="UDP-glycosyltransf_plant"/>
</dbReference>
<dbReference type="Proteomes" id="UP000649617">
    <property type="component" value="Unassembled WGS sequence"/>
</dbReference>
<feature type="region of interest" description="Disordered" evidence="2">
    <location>
        <begin position="1"/>
        <end position="21"/>
    </location>
</feature>
<gene>
    <name evidence="3" type="primary">GT7</name>
    <name evidence="3" type="ORF">SPIL2461_LOCUS7503</name>
</gene>
<name>A0A812NS91_SYMPI</name>
<dbReference type="Gene3D" id="3.40.50.2000">
    <property type="entry name" value="Glycogen Phosphorylase B"/>
    <property type="match status" value="2"/>
</dbReference>
<proteinExistence type="predicted"/>
<sequence>MKRQAESQDVAGSPNQRKVGRKSAPKLKVLCYSCPLMGHVTPTLSLASALAKKGHEVIFVSSQGLAGKVAESCRRSGYMFRGLADAMTAEELRTIHPAEGPVFMDFTEKHGPLLAQMIKVEMKIEKYHSSGPSPRLKSPQNWKPDVVVADFASGAGLLQAKEMQLPLVINVPMPASLLRRVLLADNPLLNYIVSNWIQVGDKHAIQYLGQVAVPALKTAPSIVNSSSALDGRISLPPNFLISGPLDGFAAKPLLPSRHADILQFVKTAKSQAKPLFYITTGSLMDLSKEQVLALYEGFASCDVRVLWSLKDTKRDFLPKPLSADFLIAAWMPQVEILSLQELTAVLTHCGWGGSLECMMAAKPVICFPGFGDQQQNARILNRKGCGPLLKPSSVTAGAVAAAVKDVLTKIQTYQGNARRISDDLRQSPGPEAAVELVEKAVEDGSASSTSSEAASSRCVVS</sequence>
<dbReference type="OrthoDB" id="425044at2759"/>
<protein>
    <submittedName>
        <fullName evidence="3">GT7 protein</fullName>
    </submittedName>
</protein>